<evidence type="ECO:0000256" key="2">
    <source>
        <dbReference type="HAMAP-Rule" id="MF_00003"/>
    </source>
</evidence>
<dbReference type="AlphaFoldDB" id="A0A2W2B658"/>
<sequence>MSKGSAPSQRQLRAGELIRHALADIFLRGESGDPDLERLNPTVVEVQISPDLKIATAFVRTLVPGKEKALLEALNRNRRYIRGLVAPKLEMKFTPEIRYRVDTALDYANHIDEILRSPEVQRDLEKK</sequence>
<dbReference type="PANTHER" id="PTHR33515">
    <property type="entry name" value="RIBOSOME-BINDING FACTOR A, CHLOROPLASTIC-RELATED"/>
    <property type="match status" value="1"/>
</dbReference>
<comment type="similarity">
    <text evidence="2">Belongs to the RbfA family.</text>
</comment>
<dbReference type="InterPro" id="IPR023799">
    <property type="entry name" value="RbfA_dom_sf"/>
</dbReference>
<comment type="function">
    <text evidence="2">One of several proteins that assist in the late maturation steps of the functional core of the 30S ribosomal subunit. Associates with free 30S ribosomal subunits (but not with 30S subunits that are part of 70S ribosomes or polysomes). Required for efficient processing of 16S rRNA. May interact with the 5'-terminal helix region of 16S rRNA.</text>
</comment>
<dbReference type="InterPro" id="IPR015946">
    <property type="entry name" value="KH_dom-like_a/b"/>
</dbReference>
<dbReference type="Pfam" id="PF02033">
    <property type="entry name" value="RBFA"/>
    <property type="match status" value="1"/>
</dbReference>
<keyword evidence="4" id="KW-1185">Reference proteome</keyword>
<comment type="caution">
    <text evidence="3">The sequence shown here is derived from an EMBL/GenBank/DDBJ whole genome shotgun (WGS) entry which is preliminary data.</text>
</comment>
<name>A0A2W2B658_9HYPH</name>
<dbReference type="Gene3D" id="3.30.300.20">
    <property type="match status" value="1"/>
</dbReference>
<dbReference type="Proteomes" id="UP000248795">
    <property type="component" value="Unassembled WGS sequence"/>
</dbReference>
<dbReference type="InterPro" id="IPR000238">
    <property type="entry name" value="RbfA"/>
</dbReference>
<organism evidence="3 4">
    <name type="scientific">Aestuariivirga litoralis</name>
    <dbReference type="NCBI Taxonomy" id="2650924"/>
    <lineage>
        <taxon>Bacteria</taxon>
        <taxon>Pseudomonadati</taxon>
        <taxon>Pseudomonadota</taxon>
        <taxon>Alphaproteobacteria</taxon>
        <taxon>Hyphomicrobiales</taxon>
        <taxon>Aestuariivirgaceae</taxon>
        <taxon>Aestuariivirga</taxon>
    </lineage>
</organism>
<dbReference type="InterPro" id="IPR020053">
    <property type="entry name" value="Ribosome-bd_factorA_CS"/>
</dbReference>
<dbReference type="SUPFAM" id="SSF89919">
    <property type="entry name" value="Ribosome-binding factor A, RbfA"/>
    <property type="match status" value="1"/>
</dbReference>
<dbReference type="NCBIfam" id="NF001802">
    <property type="entry name" value="PRK00521.2-5"/>
    <property type="match status" value="1"/>
</dbReference>
<dbReference type="GO" id="GO:0030490">
    <property type="term" value="P:maturation of SSU-rRNA"/>
    <property type="evidence" value="ECO:0007669"/>
    <property type="project" value="UniProtKB-UniRule"/>
</dbReference>
<dbReference type="HAMAP" id="MF_00003">
    <property type="entry name" value="RbfA"/>
    <property type="match status" value="1"/>
</dbReference>
<dbReference type="GO" id="GO:0005829">
    <property type="term" value="C:cytosol"/>
    <property type="evidence" value="ECO:0007669"/>
    <property type="project" value="TreeGrafter"/>
</dbReference>
<keyword evidence="1 2" id="KW-0690">Ribosome biogenesis</keyword>
<comment type="subunit">
    <text evidence="2">Monomer. Binds 30S ribosomal subunits, but not 50S ribosomal subunits or 70S ribosomes.</text>
</comment>
<dbReference type="RefSeq" id="WP_111199611.1">
    <property type="nucleotide sequence ID" value="NZ_QKVK01000008.1"/>
</dbReference>
<evidence type="ECO:0000256" key="1">
    <source>
        <dbReference type="ARBA" id="ARBA00022517"/>
    </source>
</evidence>
<dbReference type="GO" id="GO:0043024">
    <property type="term" value="F:ribosomal small subunit binding"/>
    <property type="evidence" value="ECO:0007669"/>
    <property type="project" value="TreeGrafter"/>
</dbReference>
<reference evidence="4" key="1">
    <citation type="submission" date="2018-06" db="EMBL/GenBank/DDBJ databases">
        <title>Aestuariibacter litoralis strain KCTC 52945T.</title>
        <authorList>
            <person name="Li X."/>
            <person name="Salam N."/>
            <person name="Li J.-L."/>
            <person name="Chen Y.-M."/>
            <person name="Yang Z.-W."/>
            <person name="Zhang L.-Y."/>
            <person name="Han M.-X."/>
            <person name="Xiao M."/>
            <person name="Li W.-J."/>
        </authorList>
    </citation>
    <scope>NUCLEOTIDE SEQUENCE [LARGE SCALE GENOMIC DNA]</scope>
    <source>
        <strain evidence="4">KCTC 52945</strain>
    </source>
</reference>
<keyword evidence="2" id="KW-0963">Cytoplasm</keyword>
<evidence type="ECO:0000313" key="4">
    <source>
        <dbReference type="Proteomes" id="UP000248795"/>
    </source>
</evidence>
<accession>A0A2W2B658</accession>
<dbReference type="PROSITE" id="PS01319">
    <property type="entry name" value="RBFA"/>
    <property type="match status" value="1"/>
</dbReference>
<evidence type="ECO:0000313" key="3">
    <source>
        <dbReference type="EMBL" id="PZF75804.1"/>
    </source>
</evidence>
<proteinExistence type="inferred from homology"/>
<gene>
    <name evidence="2" type="primary">rbfA</name>
    <name evidence="3" type="ORF">DK847_16400</name>
</gene>
<comment type="subcellular location">
    <subcellularLocation>
        <location evidence="2">Cytoplasm</location>
    </subcellularLocation>
</comment>
<dbReference type="EMBL" id="QKVK01000008">
    <property type="protein sequence ID" value="PZF75804.1"/>
    <property type="molecule type" value="Genomic_DNA"/>
</dbReference>
<dbReference type="PANTHER" id="PTHR33515:SF1">
    <property type="entry name" value="RIBOSOME-BINDING FACTOR A, CHLOROPLASTIC-RELATED"/>
    <property type="match status" value="1"/>
</dbReference>
<protein>
    <recommendedName>
        <fullName evidence="2">Ribosome-binding factor A</fullName>
    </recommendedName>
</protein>